<evidence type="ECO:0000313" key="9">
    <source>
        <dbReference type="Ensembl" id="ENSCLMP00005010593.1"/>
    </source>
</evidence>
<dbReference type="PIRSF" id="PIRSF037096">
    <property type="entry name" value="AP3_complex_beta"/>
    <property type="match status" value="1"/>
</dbReference>
<evidence type="ECO:0000256" key="3">
    <source>
        <dbReference type="ARBA" id="ARBA00022927"/>
    </source>
</evidence>
<feature type="compositionally biased region" description="Low complexity" evidence="7">
    <location>
        <begin position="668"/>
        <end position="688"/>
    </location>
</feature>
<dbReference type="GeneTree" id="ENSGT00940000156817"/>
<accession>A0A8C2WYD6</accession>
<evidence type="ECO:0000256" key="4">
    <source>
        <dbReference type="ARBA" id="ARBA00023136"/>
    </source>
</evidence>
<dbReference type="SMART" id="SM01355">
    <property type="entry name" value="AP3B1_C"/>
    <property type="match status" value="1"/>
</dbReference>
<protein>
    <recommendedName>
        <fullName evidence="6">AP-3 complex subunit beta</fullName>
    </recommendedName>
</protein>
<dbReference type="PANTHER" id="PTHR11134">
    <property type="entry name" value="ADAPTOR COMPLEX SUBUNIT BETA FAMILY MEMBER"/>
    <property type="match status" value="1"/>
</dbReference>
<dbReference type="Gene3D" id="1.25.10.10">
    <property type="entry name" value="Leucine-rich Repeat Variant"/>
    <property type="match status" value="1"/>
</dbReference>
<feature type="region of interest" description="Disordered" evidence="7">
    <location>
        <begin position="607"/>
        <end position="730"/>
    </location>
</feature>
<comment type="subcellular location">
    <subcellularLocation>
        <location evidence="5">Endomembrane system</location>
        <topology evidence="5">Peripheral membrane protein</topology>
        <orientation evidence="5">Cytoplasmic side</orientation>
    </subcellularLocation>
</comment>
<dbReference type="GO" id="GO:0012505">
    <property type="term" value="C:endomembrane system"/>
    <property type="evidence" value="ECO:0007669"/>
    <property type="project" value="UniProtKB-SubCell"/>
</dbReference>
<dbReference type="InterPro" id="IPR016024">
    <property type="entry name" value="ARM-type_fold"/>
</dbReference>
<dbReference type="SUPFAM" id="SSF48371">
    <property type="entry name" value="ARM repeat"/>
    <property type="match status" value="1"/>
</dbReference>
<sequence length="919" mass="103520">FLHDDLKEMLDSNKDSLKLEAMKRIVAMIARGKNASDLFPAVVKNVACKNIEVKKLVYVYLVRYAEEQQDLALLSISTFQRGLKDPNQLIRASALRVLSSIRVTIIVPIMMLAIKEAASDMSPYVRKTAAHAIPKLYSLDPEQKDQLIEVIEKLLADKTTLVAGSVVMAFEEVCPERIDLIHKNYRKLCNLLIDVEEWGQVVIINMLTRYARTQFLNPNMNESLLEEGNDKTFYGSDDDEDEEEEEEKKSEAPMPKRKPYVMDPDHRLLLRNTKPLLQSRNAAVVMAVAQLYFHLAPKVEVGVIAKALVRLLRSHSEVQYVVLQNVASMTIKRRGMFEPYLKSFYIRSTDPTQIKVLKLEVLTNLANETNISTILREFQTYIKSMDKDFVAATIQAIGRCATNIGEVRDTCLNGLVQLLSNRDELVVAESVVVIKKLLQMQPEKHSDIIKHMAKLTDNIQVPMARASILWLIGEYCEHVPKIAPDVLRKMAKSFTNEEDIVKLQIINLAAKTCVYSSIGKYLNQDYKYVLNLAKYDQNYDIRDRARFIRQLIVPTEKSGALSKYAKKLFLALKPAPVLESPFKDRDHFQLGSLSHLLNAKAGGYQELPDWPEAAPDPSVRNVEVKDSVPEWTKCSSREKRKEKKVEKPFYSDSEGESGPTESADSESDSASGSEIGSGVVGSVSGTASEESEEGSESEEEEEEEEEDEKDKKMTMKKELKKPVQENPREDDMRLTLSSLFPVEPAPSPQVTPLNSFLSNSLATDLEGLSLSDAVLSPATLSPCSALKSYELLHRIRGEGLSVEYCFSRQPFSPDANMVAVQMQFTNNATSETKNLHMEEVKLQSGMRVKEFPEIELLPAGETATAVMGIDFCDSTQAANFQLCTHTRKFFVSIQPPVGELMRPVFLTENEFKKEQGERF</sequence>
<evidence type="ECO:0000256" key="7">
    <source>
        <dbReference type="SAM" id="MobiDB-lite"/>
    </source>
</evidence>
<feature type="compositionally biased region" description="Acidic residues" evidence="7">
    <location>
        <begin position="689"/>
        <end position="708"/>
    </location>
</feature>
<dbReference type="AlphaFoldDB" id="A0A8C2WYD6"/>
<feature type="compositionally biased region" description="Acidic residues" evidence="7">
    <location>
        <begin position="236"/>
        <end position="246"/>
    </location>
</feature>
<dbReference type="InterPro" id="IPR013041">
    <property type="entry name" value="Clathrin_app_Ig-like_sf"/>
</dbReference>
<dbReference type="Pfam" id="PF14796">
    <property type="entry name" value="AP3B1_C"/>
    <property type="match status" value="1"/>
</dbReference>
<dbReference type="Ensembl" id="ENSCLMT00005011444.1">
    <property type="protein sequence ID" value="ENSCLMP00005010593.1"/>
    <property type="gene ID" value="ENSCLMG00005005218.1"/>
</dbReference>
<keyword evidence="3 6" id="KW-0653">Protein transport</keyword>
<dbReference type="InterPro" id="IPR002553">
    <property type="entry name" value="Clathrin/coatomer_adapt-like_N"/>
</dbReference>
<dbReference type="Proteomes" id="UP000694565">
    <property type="component" value="Unplaced"/>
</dbReference>
<dbReference type="GO" id="GO:0030123">
    <property type="term" value="C:AP-3 adaptor complex"/>
    <property type="evidence" value="ECO:0007669"/>
    <property type="project" value="UniProtKB-UniRule"/>
</dbReference>
<dbReference type="InterPro" id="IPR011989">
    <property type="entry name" value="ARM-like"/>
</dbReference>
<dbReference type="GO" id="GO:0016192">
    <property type="term" value="P:vesicle-mediated transport"/>
    <property type="evidence" value="ECO:0007669"/>
    <property type="project" value="InterPro"/>
</dbReference>
<feature type="region of interest" description="Disordered" evidence="7">
    <location>
        <begin position="227"/>
        <end position="261"/>
    </location>
</feature>
<keyword evidence="10" id="KW-1185">Reference proteome</keyword>
<evidence type="ECO:0000256" key="2">
    <source>
        <dbReference type="ARBA" id="ARBA00022448"/>
    </source>
</evidence>
<organism evidence="9 10">
    <name type="scientific">Cyclopterus lumpus</name>
    <name type="common">Lumpsucker</name>
    <dbReference type="NCBI Taxonomy" id="8103"/>
    <lineage>
        <taxon>Eukaryota</taxon>
        <taxon>Metazoa</taxon>
        <taxon>Chordata</taxon>
        <taxon>Craniata</taxon>
        <taxon>Vertebrata</taxon>
        <taxon>Euteleostomi</taxon>
        <taxon>Actinopterygii</taxon>
        <taxon>Neopterygii</taxon>
        <taxon>Teleostei</taxon>
        <taxon>Neoteleostei</taxon>
        <taxon>Acanthomorphata</taxon>
        <taxon>Eupercaria</taxon>
        <taxon>Perciformes</taxon>
        <taxon>Cottioidei</taxon>
        <taxon>Cottales</taxon>
        <taxon>Cyclopteridae</taxon>
        <taxon>Cyclopterus</taxon>
    </lineage>
</organism>
<feature type="domain" description="AP-3 complex subunit beta C-terminal" evidence="8">
    <location>
        <begin position="738"/>
        <end position="876"/>
    </location>
</feature>
<proteinExistence type="inferred from homology"/>
<feature type="compositionally biased region" description="Basic and acidic residues" evidence="7">
    <location>
        <begin position="709"/>
        <end position="730"/>
    </location>
</feature>
<evidence type="ECO:0000259" key="8">
    <source>
        <dbReference type="SMART" id="SM01355"/>
    </source>
</evidence>
<comment type="similarity">
    <text evidence="1 6">Belongs to the adaptor complexes large subunit family.</text>
</comment>
<keyword evidence="4 6" id="KW-0472">Membrane</keyword>
<dbReference type="Pfam" id="PF01602">
    <property type="entry name" value="Adaptin_N"/>
    <property type="match status" value="1"/>
</dbReference>
<evidence type="ECO:0000313" key="10">
    <source>
        <dbReference type="Proteomes" id="UP000694565"/>
    </source>
</evidence>
<evidence type="ECO:0000256" key="6">
    <source>
        <dbReference type="PIRNR" id="PIRNR037096"/>
    </source>
</evidence>
<feature type="compositionally biased region" description="Basic and acidic residues" evidence="7">
    <location>
        <begin position="635"/>
        <end position="649"/>
    </location>
</feature>
<dbReference type="GO" id="GO:0006886">
    <property type="term" value="P:intracellular protein transport"/>
    <property type="evidence" value="ECO:0007669"/>
    <property type="project" value="InterPro"/>
</dbReference>
<dbReference type="InterPro" id="IPR026740">
    <property type="entry name" value="AP3_beta"/>
</dbReference>
<name>A0A8C2WYD6_CYCLU</name>
<evidence type="ECO:0000256" key="5">
    <source>
        <dbReference type="ARBA" id="ARBA00029433"/>
    </source>
</evidence>
<dbReference type="SUPFAM" id="SSF49348">
    <property type="entry name" value="Clathrin adaptor appendage domain"/>
    <property type="match status" value="1"/>
</dbReference>
<dbReference type="InterPro" id="IPR026739">
    <property type="entry name" value="AP_beta"/>
</dbReference>
<reference evidence="9" key="2">
    <citation type="submission" date="2025-09" db="UniProtKB">
        <authorList>
            <consortium name="Ensembl"/>
        </authorList>
    </citation>
    <scope>IDENTIFICATION</scope>
</reference>
<evidence type="ECO:0000256" key="1">
    <source>
        <dbReference type="ARBA" id="ARBA00006613"/>
    </source>
</evidence>
<keyword evidence="2 6" id="KW-0813">Transport</keyword>
<dbReference type="InterPro" id="IPR029390">
    <property type="entry name" value="AP3B_C"/>
</dbReference>
<reference evidence="9" key="1">
    <citation type="submission" date="2025-08" db="UniProtKB">
        <authorList>
            <consortium name="Ensembl"/>
        </authorList>
    </citation>
    <scope>IDENTIFICATION</scope>
</reference>